<dbReference type="SMART" id="SM00382">
    <property type="entry name" value="AAA"/>
    <property type="match status" value="1"/>
</dbReference>
<organism evidence="5 6">
    <name type="scientific">Trueperella pyogenes</name>
    <dbReference type="NCBI Taxonomy" id="1661"/>
    <lineage>
        <taxon>Bacteria</taxon>
        <taxon>Bacillati</taxon>
        <taxon>Actinomycetota</taxon>
        <taxon>Actinomycetes</taxon>
        <taxon>Actinomycetales</taxon>
        <taxon>Actinomycetaceae</taxon>
        <taxon>Trueperella</taxon>
    </lineage>
</organism>
<dbReference type="InterPro" id="IPR027417">
    <property type="entry name" value="P-loop_NTPase"/>
</dbReference>
<keyword evidence="1" id="KW-0813">Transport</keyword>
<dbReference type="EMBL" id="CP033905">
    <property type="protein sequence ID" value="AZR05856.1"/>
    <property type="molecule type" value="Genomic_DNA"/>
</dbReference>
<reference evidence="5 6" key="1">
    <citation type="submission" date="2018-11" db="EMBL/GenBank/DDBJ databases">
        <title>Multidrug-resistant genes are associated with an 42-kb island TGI1 carrying a complex class 1 integron in a Trueperella pyogenes.</title>
        <authorList>
            <person name="Dong W."/>
        </authorList>
    </citation>
    <scope>NUCLEOTIDE SEQUENCE [LARGE SCALE GENOMIC DNA]</scope>
    <source>
        <strain evidence="5 6">TP4</strain>
    </source>
</reference>
<dbReference type="GO" id="GO:0005524">
    <property type="term" value="F:ATP binding"/>
    <property type="evidence" value="ECO:0007669"/>
    <property type="project" value="UniProtKB-KW"/>
</dbReference>
<dbReference type="Gene3D" id="3.40.50.300">
    <property type="entry name" value="P-loop containing nucleotide triphosphate hydrolases"/>
    <property type="match status" value="1"/>
</dbReference>
<evidence type="ECO:0000256" key="1">
    <source>
        <dbReference type="ARBA" id="ARBA00022448"/>
    </source>
</evidence>
<dbReference type="PROSITE" id="PS50893">
    <property type="entry name" value="ABC_TRANSPORTER_2"/>
    <property type="match status" value="1"/>
</dbReference>
<dbReference type="SUPFAM" id="SSF52540">
    <property type="entry name" value="P-loop containing nucleoside triphosphate hydrolases"/>
    <property type="match status" value="1"/>
</dbReference>
<dbReference type="PANTHER" id="PTHR42939">
    <property type="entry name" value="ABC TRANSPORTER ATP-BINDING PROTEIN ALBC-RELATED"/>
    <property type="match status" value="1"/>
</dbReference>
<dbReference type="PANTHER" id="PTHR42939:SF1">
    <property type="entry name" value="ABC TRANSPORTER ATP-BINDING PROTEIN ALBC-RELATED"/>
    <property type="match status" value="1"/>
</dbReference>
<sequence>MTSSRSCRTLPTTLFVPARYPMTSYPMSINASNLSQGYGRAEVLHNLSFSLEGPGIVGLLGPNGAGKSTLIKTLITQYAPRSGDLHVLGTDVHDKKAVRTLRQQLGYLPQNHQADKSFTAYEFISYALWMREYDSALIAAATTDALAKVGLEQDAHTKLSKFSGGMYQRAGIAAAIAGEPSIIVLDEPTSGLDPQQRTQFRQVLRSLTNSLCILSTHLVEDVHVLADTLFVLNDGIVTYCGPTQFPESASIEDLEAHYAALLG</sequence>
<accession>A0A3S9QJA6</accession>
<evidence type="ECO:0000313" key="5">
    <source>
        <dbReference type="EMBL" id="AZR05856.1"/>
    </source>
</evidence>
<dbReference type="Proteomes" id="UP000275951">
    <property type="component" value="Chromosome"/>
</dbReference>
<gene>
    <name evidence="5" type="ORF">EBQ10_00130</name>
</gene>
<protein>
    <submittedName>
        <fullName evidence="5">ATP-binding cassette domain-containing protein</fullName>
    </submittedName>
</protein>
<dbReference type="InterPro" id="IPR003439">
    <property type="entry name" value="ABC_transporter-like_ATP-bd"/>
</dbReference>
<dbReference type="AlphaFoldDB" id="A0A3S9QJA6"/>
<evidence type="ECO:0000256" key="2">
    <source>
        <dbReference type="ARBA" id="ARBA00022741"/>
    </source>
</evidence>
<dbReference type="InterPro" id="IPR051782">
    <property type="entry name" value="ABC_Transporter_VariousFunc"/>
</dbReference>
<keyword evidence="2" id="KW-0547">Nucleotide-binding</keyword>
<keyword evidence="3 5" id="KW-0067">ATP-binding</keyword>
<name>A0A3S9QJA6_9ACTO</name>
<evidence type="ECO:0000256" key="3">
    <source>
        <dbReference type="ARBA" id="ARBA00022840"/>
    </source>
</evidence>
<evidence type="ECO:0000259" key="4">
    <source>
        <dbReference type="PROSITE" id="PS50893"/>
    </source>
</evidence>
<dbReference type="GO" id="GO:0016887">
    <property type="term" value="F:ATP hydrolysis activity"/>
    <property type="evidence" value="ECO:0007669"/>
    <property type="project" value="InterPro"/>
</dbReference>
<dbReference type="InterPro" id="IPR003593">
    <property type="entry name" value="AAA+_ATPase"/>
</dbReference>
<proteinExistence type="predicted"/>
<dbReference type="Pfam" id="PF00005">
    <property type="entry name" value="ABC_tran"/>
    <property type="match status" value="1"/>
</dbReference>
<evidence type="ECO:0000313" key="6">
    <source>
        <dbReference type="Proteomes" id="UP000275951"/>
    </source>
</evidence>
<feature type="domain" description="ABC transporter" evidence="4">
    <location>
        <begin position="29"/>
        <end position="259"/>
    </location>
</feature>